<keyword evidence="1" id="KW-1133">Transmembrane helix</keyword>
<protein>
    <submittedName>
        <fullName evidence="2">Uncharacterized protein</fullName>
    </submittedName>
</protein>
<comment type="caution">
    <text evidence="2">The sequence shown here is derived from an EMBL/GenBank/DDBJ whole genome shotgun (WGS) entry which is preliminary data.</text>
</comment>
<gene>
    <name evidence="2" type="ORF">BpHYR1_051553</name>
</gene>
<sequence>MMMNRPVTGPPVPVVTTRRKPNAFEKSYKGLGLATFLAVLYLLLTLAFTAIEVARIFTGSLNRNRFFSYMLYPGNVYFPPNFQLDSGINIERQHHYLWPWSHPSLLITFPMLIATLFGFSAAKRATYSMIYLFFAISLFIFAVTPFLIGYYSSIINLHNNGITDFAFNTFASTDRALSIVMLILVLILFFVSLISFIYSAFIFACCRRKGGAYLNLPRRHPYVPLVTMNGAVASI</sequence>
<keyword evidence="1" id="KW-0812">Transmembrane</keyword>
<dbReference type="EMBL" id="REGN01003094">
    <property type="protein sequence ID" value="RNA24576.1"/>
    <property type="molecule type" value="Genomic_DNA"/>
</dbReference>
<feature type="transmembrane region" description="Helical" evidence="1">
    <location>
        <begin position="179"/>
        <end position="206"/>
    </location>
</feature>
<name>A0A3M7RM07_BRAPC</name>
<proteinExistence type="predicted"/>
<dbReference type="Proteomes" id="UP000276133">
    <property type="component" value="Unassembled WGS sequence"/>
</dbReference>
<feature type="transmembrane region" description="Helical" evidence="1">
    <location>
        <begin position="31"/>
        <end position="54"/>
    </location>
</feature>
<evidence type="ECO:0000313" key="3">
    <source>
        <dbReference type="Proteomes" id="UP000276133"/>
    </source>
</evidence>
<keyword evidence="1" id="KW-0472">Membrane</keyword>
<feature type="transmembrane region" description="Helical" evidence="1">
    <location>
        <begin position="104"/>
        <end position="122"/>
    </location>
</feature>
<evidence type="ECO:0000313" key="2">
    <source>
        <dbReference type="EMBL" id="RNA24576.1"/>
    </source>
</evidence>
<evidence type="ECO:0000256" key="1">
    <source>
        <dbReference type="SAM" id="Phobius"/>
    </source>
</evidence>
<accession>A0A3M7RM07</accession>
<dbReference type="OrthoDB" id="10449417at2759"/>
<organism evidence="2 3">
    <name type="scientific">Brachionus plicatilis</name>
    <name type="common">Marine rotifer</name>
    <name type="synonym">Brachionus muelleri</name>
    <dbReference type="NCBI Taxonomy" id="10195"/>
    <lineage>
        <taxon>Eukaryota</taxon>
        <taxon>Metazoa</taxon>
        <taxon>Spiralia</taxon>
        <taxon>Gnathifera</taxon>
        <taxon>Rotifera</taxon>
        <taxon>Eurotatoria</taxon>
        <taxon>Monogononta</taxon>
        <taxon>Pseudotrocha</taxon>
        <taxon>Ploima</taxon>
        <taxon>Brachionidae</taxon>
        <taxon>Brachionus</taxon>
    </lineage>
</organism>
<feature type="transmembrane region" description="Helical" evidence="1">
    <location>
        <begin position="129"/>
        <end position="151"/>
    </location>
</feature>
<dbReference type="AlphaFoldDB" id="A0A3M7RM07"/>
<reference evidence="2 3" key="1">
    <citation type="journal article" date="2018" name="Sci. Rep.">
        <title>Genomic signatures of local adaptation to the degree of environmental predictability in rotifers.</title>
        <authorList>
            <person name="Franch-Gras L."/>
            <person name="Hahn C."/>
            <person name="Garcia-Roger E.M."/>
            <person name="Carmona M.J."/>
            <person name="Serra M."/>
            <person name="Gomez A."/>
        </authorList>
    </citation>
    <scope>NUCLEOTIDE SEQUENCE [LARGE SCALE GENOMIC DNA]</scope>
    <source>
        <strain evidence="2">HYR1</strain>
    </source>
</reference>
<keyword evidence="3" id="KW-1185">Reference proteome</keyword>